<dbReference type="Pfam" id="PF00005">
    <property type="entry name" value="ABC_tran"/>
    <property type="match status" value="1"/>
</dbReference>
<dbReference type="OrthoDB" id="9802264at2"/>
<evidence type="ECO:0000259" key="11">
    <source>
        <dbReference type="PROSITE" id="PS51866"/>
    </source>
</evidence>
<dbReference type="KEGG" id="rmb:K529_015950"/>
<evidence type="ECO:0000256" key="4">
    <source>
        <dbReference type="ARBA" id="ARBA00022519"/>
    </source>
</evidence>
<dbReference type="AlphaFoldDB" id="A0A1B1A6S0"/>
<dbReference type="Pfam" id="PF03459">
    <property type="entry name" value="TOBE"/>
    <property type="match status" value="1"/>
</dbReference>
<dbReference type="InterPro" id="IPR050334">
    <property type="entry name" value="Molybdenum_import_ModC"/>
</dbReference>
<dbReference type="Gene3D" id="2.40.50.100">
    <property type="match status" value="1"/>
</dbReference>
<proteinExistence type="predicted"/>
<reference evidence="12 13" key="1">
    <citation type="journal article" date="2016" name="ISME J.">
        <title>Global occurrence and heterogeneity of the Roseobacter-clade species Ruegeria mobilis.</title>
        <authorList>
            <person name="Sonnenschein E."/>
            <person name="Gram L."/>
        </authorList>
    </citation>
    <scope>NUCLEOTIDE SEQUENCE [LARGE SCALE GENOMIC DNA]</scope>
    <source>
        <strain evidence="12 13">F1926</strain>
        <plasmid evidence="12 13">unnamed1</plasmid>
    </source>
</reference>
<keyword evidence="12" id="KW-0614">Plasmid</keyword>
<dbReference type="SUPFAM" id="SSF50331">
    <property type="entry name" value="MOP-like"/>
    <property type="match status" value="1"/>
</dbReference>
<dbReference type="GO" id="GO:0015098">
    <property type="term" value="F:molybdate ion transmembrane transporter activity"/>
    <property type="evidence" value="ECO:0007669"/>
    <property type="project" value="InterPro"/>
</dbReference>
<keyword evidence="3 9" id="KW-0500">Molybdenum</keyword>
<evidence type="ECO:0000256" key="2">
    <source>
        <dbReference type="ARBA" id="ARBA00022475"/>
    </source>
</evidence>
<keyword evidence="2" id="KW-1003">Cell membrane</keyword>
<evidence type="ECO:0000256" key="1">
    <source>
        <dbReference type="ARBA" id="ARBA00022448"/>
    </source>
</evidence>
<dbReference type="GO" id="GO:0005524">
    <property type="term" value="F:ATP binding"/>
    <property type="evidence" value="ECO:0007669"/>
    <property type="project" value="UniProtKB-KW"/>
</dbReference>
<dbReference type="RefSeq" id="WP_005605876.1">
    <property type="nucleotide sequence ID" value="NZ_CP015231.1"/>
</dbReference>
<dbReference type="InterPro" id="IPR003593">
    <property type="entry name" value="AAA+_ATPase"/>
</dbReference>
<dbReference type="PROSITE" id="PS00211">
    <property type="entry name" value="ABC_TRANSPORTER_1"/>
    <property type="match status" value="1"/>
</dbReference>
<evidence type="ECO:0000256" key="3">
    <source>
        <dbReference type="ARBA" id="ARBA00022505"/>
    </source>
</evidence>
<dbReference type="InterPro" id="IPR017871">
    <property type="entry name" value="ABC_transporter-like_CS"/>
</dbReference>
<evidence type="ECO:0000256" key="9">
    <source>
        <dbReference type="PROSITE-ProRule" id="PRU01213"/>
    </source>
</evidence>
<evidence type="ECO:0000259" key="10">
    <source>
        <dbReference type="PROSITE" id="PS50893"/>
    </source>
</evidence>
<evidence type="ECO:0000256" key="8">
    <source>
        <dbReference type="ARBA" id="ARBA00023136"/>
    </source>
</evidence>
<evidence type="ECO:0000256" key="6">
    <source>
        <dbReference type="ARBA" id="ARBA00022840"/>
    </source>
</evidence>
<dbReference type="GO" id="GO:0016020">
    <property type="term" value="C:membrane"/>
    <property type="evidence" value="ECO:0007669"/>
    <property type="project" value="InterPro"/>
</dbReference>
<dbReference type="InterPro" id="IPR005116">
    <property type="entry name" value="Transp-assoc_OB_typ1"/>
</dbReference>
<dbReference type="NCBIfam" id="TIGR02142">
    <property type="entry name" value="modC_ABC"/>
    <property type="match status" value="1"/>
</dbReference>
<dbReference type="Proteomes" id="UP000013243">
    <property type="component" value="Plasmid unnamed1"/>
</dbReference>
<feature type="domain" description="Mop" evidence="11">
    <location>
        <begin position="291"/>
        <end position="357"/>
    </location>
</feature>
<dbReference type="PROSITE" id="PS50893">
    <property type="entry name" value="ABC_TRANSPORTER_2"/>
    <property type="match status" value="1"/>
</dbReference>
<dbReference type="GO" id="GO:0140359">
    <property type="term" value="F:ABC-type transporter activity"/>
    <property type="evidence" value="ECO:0007669"/>
    <property type="project" value="InterPro"/>
</dbReference>
<sequence>MSFDVDIALAQGRFQLDAKFSVPSGLTVLFGKSGSGKTTLINAVAGLLMPDRGRVRVGQRVLFNSEQKIALPAHKRRLGYIFQDARLFPHLSVQKNLLYGQRFLPRSLGKTDPEQIISLLGLEALLQRRPEQLSGGEKQRVAIGRALLAAPELLLADEPLTALDEARKLEILPYFERIRDELKLPVLYVSHAVTEVARLASTVVVLDQGRVTQVGSASEVLSDPQIVPTGVRNVGSVITAQLLQHHVDGLSELSCKGVPLFVPRIDRPIGTVMRLRVAAHEIILSLKKPEGLSALNILPSTITAIHSGGGPGALVTLETAAGSLLARVTQRSVATLELEVGKPVFAVMKSVAIAPQDIGRDHA</sequence>
<dbReference type="GO" id="GO:0016887">
    <property type="term" value="F:ATP hydrolysis activity"/>
    <property type="evidence" value="ECO:0007669"/>
    <property type="project" value="InterPro"/>
</dbReference>
<accession>A0A1B1A6S0</accession>
<dbReference type="InterPro" id="IPR008995">
    <property type="entry name" value="Mo/tungstate-bd_C_term_dom"/>
</dbReference>
<dbReference type="InterPro" id="IPR011868">
    <property type="entry name" value="ModC_ABC_ATP-bd"/>
</dbReference>
<geneLocation type="plasmid" evidence="12 13">
    <name>unnamed1</name>
</geneLocation>
<keyword evidence="4" id="KW-0997">Cell inner membrane</keyword>
<keyword evidence="6 12" id="KW-0067">ATP-binding</keyword>
<dbReference type="SMART" id="SM00382">
    <property type="entry name" value="AAA"/>
    <property type="match status" value="1"/>
</dbReference>
<keyword evidence="5" id="KW-0547">Nucleotide-binding</keyword>
<gene>
    <name evidence="12" type="ORF">K529_015950</name>
</gene>
<dbReference type="GeneID" id="28251358"/>
<protein>
    <submittedName>
        <fullName evidence="12">Molybdenum ABC transporter ATP-binding protein</fullName>
    </submittedName>
</protein>
<dbReference type="InterPro" id="IPR027417">
    <property type="entry name" value="P-loop_NTPase"/>
</dbReference>
<dbReference type="PROSITE" id="PS51866">
    <property type="entry name" value="MOP"/>
    <property type="match status" value="1"/>
</dbReference>
<organism evidence="12 13">
    <name type="scientific">Tritonibacter mobilis F1926</name>
    <dbReference type="NCBI Taxonomy" id="1265309"/>
    <lineage>
        <taxon>Bacteria</taxon>
        <taxon>Pseudomonadati</taxon>
        <taxon>Pseudomonadota</taxon>
        <taxon>Alphaproteobacteria</taxon>
        <taxon>Rhodobacterales</taxon>
        <taxon>Paracoccaceae</taxon>
        <taxon>Tritonibacter</taxon>
    </lineage>
</organism>
<keyword evidence="8" id="KW-0472">Membrane</keyword>
<evidence type="ECO:0000256" key="7">
    <source>
        <dbReference type="ARBA" id="ARBA00022967"/>
    </source>
</evidence>
<name>A0A1B1A6S0_9RHOB</name>
<dbReference type="EMBL" id="CP015231">
    <property type="protein sequence ID" value="ANP42272.1"/>
    <property type="molecule type" value="Genomic_DNA"/>
</dbReference>
<evidence type="ECO:0000256" key="5">
    <source>
        <dbReference type="ARBA" id="ARBA00022741"/>
    </source>
</evidence>
<dbReference type="InterPro" id="IPR003439">
    <property type="entry name" value="ABC_transporter-like_ATP-bd"/>
</dbReference>
<evidence type="ECO:0000313" key="13">
    <source>
        <dbReference type="Proteomes" id="UP000013243"/>
    </source>
</evidence>
<dbReference type="SUPFAM" id="SSF52540">
    <property type="entry name" value="P-loop containing nucleoside triphosphate hydrolases"/>
    <property type="match status" value="1"/>
</dbReference>
<keyword evidence="7" id="KW-1278">Translocase</keyword>
<dbReference type="PANTHER" id="PTHR43514:SF4">
    <property type="entry name" value="ABC TRANSPORTER I FAMILY MEMBER 10"/>
    <property type="match status" value="1"/>
</dbReference>
<dbReference type="PANTHER" id="PTHR43514">
    <property type="entry name" value="ABC TRANSPORTER I FAMILY MEMBER 10"/>
    <property type="match status" value="1"/>
</dbReference>
<feature type="domain" description="ABC transporter" evidence="10">
    <location>
        <begin position="2"/>
        <end position="233"/>
    </location>
</feature>
<dbReference type="InterPro" id="IPR004606">
    <property type="entry name" value="Mop_domain"/>
</dbReference>
<keyword evidence="1" id="KW-0813">Transport</keyword>
<evidence type="ECO:0000313" key="12">
    <source>
        <dbReference type="EMBL" id="ANP42272.1"/>
    </source>
</evidence>
<dbReference type="Gene3D" id="3.40.50.300">
    <property type="entry name" value="P-loop containing nucleotide triphosphate hydrolases"/>
    <property type="match status" value="1"/>
</dbReference>